<comment type="caution">
    <text evidence="1">The sequence shown here is derived from an EMBL/GenBank/DDBJ whole genome shotgun (WGS) entry which is preliminary data.</text>
</comment>
<dbReference type="EMBL" id="CAJVPS010016740">
    <property type="protein sequence ID" value="CAG8691086.1"/>
    <property type="molecule type" value="Genomic_DNA"/>
</dbReference>
<keyword evidence="2" id="KW-1185">Reference proteome</keyword>
<evidence type="ECO:0000313" key="1">
    <source>
        <dbReference type="EMBL" id="CAG8691086.1"/>
    </source>
</evidence>
<proteinExistence type="predicted"/>
<organism evidence="1 2">
    <name type="scientific">Ambispora leptoticha</name>
    <dbReference type="NCBI Taxonomy" id="144679"/>
    <lineage>
        <taxon>Eukaryota</taxon>
        <taxon>Fungi</taxon>
        <taxon>Fungi incertae sedis</taxon>
        <taxon>Mucoromycota</taxon>
        <taxon>Glomeromycotina</taxon>
        <taxon>Glomeromycetes</taxon>
        <taxon>Archaeosporales</taxon>
        <taxon>Ambisporaceae</taxon>
        <taxon>Ambispora</taxon>
    </lineage>
</organism>
<accession>A0A9N9ERX9</accession>
<feature type="non-terminal residue" evidence="1">
    <location>
        <position position="105"/>
    </location>
</feature>
<reference evidence="1" key="1">
    <citation type="submission" date="2021-06" db="EMBL/GenBank/DDBJ databases">
        <authorList>
            <person name="Kallberg Y."/>
            <person name="Tangrot J."/>
            <person name="Rosling A."/>
        </authorList>
    </citation>
    <scope>NUCLEOTIDE SEQUENCE</scope>
    <source>
        <strain evidence="1">FL130A</strain>
    </source>
</reference>
<evidence type="ECO:0000313" key="2">
    <source>
        <dbReference type="Proteomes" id="UP000789508"/>
    </source>
</evidence>
<dbReference type="Proteomes" id="UP000789508">
    <property type="component" value="Unassembled WGS sequence"/>
</dbReference>
<protein>
    <submittedName>
        <fullName evidence="1">9452_t:CDS:1</fullName>
    </submittedName>
</protein>
<dbReference type="AlphaFoldDB" id="A0A9N9ERX9"/>
<sequence length="105" mass="11887">LSEILIQGFQAQFFVISYKVYSENHFDKGYGKVHRVGVFLSSHSTSFPLNSLSNLADGKPSNMAKLIYKRKDLKVKLLALRITASEWILASALWILRKPETSTIN</sequence>
<name>A0A9N9ERX9_9GLOM</name>
<gene>
    <name evidence="1" type="ORF">ALEPTO_LOCUS11206</name>
</gene>